<protein>
    <submittedName>
        <fullName evidence="1">Uncharacterized protein</fullName>
    </submittedName>
</protein>
<dbReference type="RefSeq" id="WP_123165883.1">
    <property type="nucleotide sequence ID" value="NZ_RIAX01000009.1"/>
</dbReference>
<evidence type="ECO:0000313" key="2">
    <source>
        <dbReference type="Proteomes" id="UP000275473"/>
    </source>
</evidence>
<gene>
    <name evidence="1" type="ORF">EEX84_11940</name>
</gene>
<accession>A0A3M8P587</accession>
<sequence>MAKVWEAVYEGRAIRVENSWFGGEKLFVDDRLVDEQVGLRFSSRLFGTVKDSEGQEKGIKVSIGSVINVHCSIFVDDRLVYSSVEQGKYK</sequence>
<dbReference type="AlphaFoldDB" id="A0A3M8P587"/>
<dbReference type="Proteomes" id="UP000275473">
    <property type="component" value="Unassembled WGS sequence"/>
</dbReference>
<reference evidence="1 2" key="1">
    <citation type="journal article" date="2018" name="Int. J. Syst. Evol. Microbiol.">
        <title>Planococcus salinus sp. nov., a moderately halophilic bacterium isolated from a saline-alkali soil.</title>
        <authorList>
            <person name="Gan L."/>
        </authorList>
    </citation>
    <scope>NUCLEOTIDE SEQUENCE [LARGE SCALE GENOMIC DNA]</scope>
    <source>
        <strain evidence="1 2">LCB217</strain>
    </source>
</reference>
<dbReference type="OrthoDB" id="7067095at2"/>
<evidence type="ECO:0000313" key="1">
    <source>
        <dbReference type="EMBL" id="RNF38827.1"/>
    </source>
</evidence>
<organism evidence="1 2">
    <name type="scientific">Planococcus salinus</name>
    <dbReference type="NCBI Taxonomy" id="1848460"/>
    <lineage>
        <taxon>Bacteria</taxon>
        <taxon>Bacillati</taxon>
        <taxon>Bacillota</taxon>
        <taxon>Bacilli</taxon>
        <taxon>Bacillales</taxon>
        <taxon>Caryophanaceae</taxon>
        <taxon>Planococcus</taxon>
    </lineage>
</organism>
<dbReference type="EMBL" id="RIAX01000009">
    <property type="protein sequence ID" value="RNF38827.1"/>
    <property type="molecule type" value="Genomic_DNA"/>
</dbReference>
<name>A0A3M8P587_9BACL</name>
<proteinExistence type="predicted"/>
<comment type="caution">
    <text evidence="1">The sequence shown here is derived from an EMBL/GenBank/DDBJ whole genome shotgun (WGS) entry which is preliminary data.</text>
</comment>
<keyword evidence="2" id="KW-1185">Reference proteome</keyword>